<evidence type="ECO:0000256" key="1">
    <source>
        <dbReference type="SAM" id="Coils"/>
    </source>
</evidence>
<name>A0A1Z4KWW6_ANAVA</name>
<geneLocation type="plasmid" evidence="2">
    <name>plasmid3</name>
</geneLocation>
<dbReference type="Proteomes" id="UP000217507">
    <property type="component" value="Plasmid Plasmid3 dna"/>
</dbReference>
<sequence>MTDAPSNRLDRIEAILDTVATQQQLNTQAIAQLTTKLDNLSDNVNDLTSNVNSVLARDAVLNDVLLELRDSHEQHQRNFEEHQRTTNAALNQLGAILVQLTRIDPQN</sequence>
<proteinExistence type="predicted"/>
<feature type="coiled-coil region" evidence="1">
    <location>
        <begin position="30"/>
        <end position="85"/>
    </location>
</feature>
<reference evidence="2 3" key="1">
    <citation type="submission" date="2017-06" db="EMBL/GenBank/DDBJ databases">
        <title>Genome sequencing of cyanobaciteial culture collection at National Institute for Environmental Studies (NIES).</title>
        <authorList>
            <person name="Hirose Y."/>
            <person name="Shimura Y."/>
            <person name="Fujisawa T."/>
            <person name="Nakamura Y."/>
            <person name="Kawachi M."/>
        </authorList>
    </citation>
    <scope>NUCLEOTIDE SEQUENCE [LARGE SCALE GENOMIC DNA]</scope>
    <source>
        <strain evidence="2 3">NIES-23</strain>
        <plasmid evidence="3">Plasmid Plasmid3 dna</plasmid>
    </source>
</reference>
<keyword evidence="2" id="KW-0614">Plasmid</keyword>
<keyword evidence="1" id="KW-0175">Coiled coil</keyword>
<gene>
    <name evidence="2" type="ORF">NIES23_62200</name>
</gene>
<dbReference type="AlphaFoldDB" id="A0A1Z4KWW6"/>
<accession>A0A1Z4KWW6</accession>
<evidence type="ECO:0000313" key="3">
    <source>
        <dbReference type="Proteomes" id="UP000217507"/>
    </source>
</evidence>
<evidence type="ECO:0000313" key="2">
    <source>
        <dbReference type="EMBL" id="BAY73392.1"/>
    </source>
</evidence>
<dbReference type="EMBL" id="AP018219">
    <property type="protein sequence ID" value="BAY73392.1"/>
    <property type="molecule type" value="Genomic_DNA"/>
</dbReference>
<protein>
    <submittedName>
        <fullName evidence="2">Uncharacterized protein</fullName>
    </submittedName>
</protein>
<organism evidence="2 3">
    <name type="scientific">Trichormus variabilis NIES-23</name>
    <dbReference type="NCBI Taxonomy" id="1973479"/>
    <lineage>
        <taxon>Bacteria</taxon>
        <taxon>Bacillati</taxon>
        <taxon>Cyanobacteriota</taxon>
        <taxon>Cyanophyceae</taxon>
        <taxon>Nostocales</taxon>
        <taxon>Nostocaceae</taxon>
        <taxon>Trichormus</taxon>
    </lineage>
</organism>